<dbReference type="GO" id="GO:0004497">
    <property type="term" value="F:monooxygenase activity"/>
    <property type="evidence" value="ECO:0007669"/>
    <property type="project" value="UniProtKB-KW"/>
</dbReference>
<dbReference type="GO" id="GO:0020037">
    <property type="term" value="F:heme binding"/>
    <property type="evidence" value="ECO:0007669"/>
    <property type="project" value="InterPro"/>
</dbReference>
<evidence type="ECO:0000313" key="14">
    <source>
        <dbReference type="Proteomes" id="UP000184267"/>
    </source>
</evidence>
<dbReference type="CDD" id="cd11065">
    <property type="entry name" value="CYP64-like"/>
    <property type="match status" value="1"/>
</dbReference>
<comment type="cofactor">
    <cofactor evidence="1">
        <name>heme</name>
        <dbReference type="ChEBI" id="CHEBI:30413"/>
    </cofactor>
</comment>
<comment type="pathway">
    <text evidence="3">Secondary metabolite biosynthesis.</text>
</comment>
<evidence type="ECO:0000256" key="9">
    <source>
        <dbReference type="ARBA" id="ARBA00023002"/>
    </source>
</evidence>
<dbReference type="InterPro" id="IPR050364">
    <property type="entry name" value="Cytochrome_P450_fung"/>
</dbReference>
<dbReference type="SUPFAM" id="SSF48264">
    <property type="entry name" value="Cytochrome P450"/>
    <property type="match status" value="1"/>
</dbReference>
<protein>
    <submittedName>
        <fullName evidence="13">O-methylsterigmatocystin oxidoreductase</fullName>
    </submittedName>
</protein>
<reference evidence="13 14" key="1">
    <citation type="submission" date="2016-10" db="EMBL/GenBank/DDBJ databases">
        <title>Genome sequence of the basidiomycete white-rot fungus Trametes pubescens.</title>
        <authorList>
            <person name="Makela M.R."/>
            <person name="Granchi Z."/>
            <person name="Peng M."/>
            <person name="De Vries R.P."/>
            <person name="Grigoriev I."/>
            <person name="Riley R."/>
            <person name="Hilden K."/>
        </authorList>
    </citation>
    <scope>NUCLEOTIDE SEQUENCE [LARGE SCALE GENOMIC DNA]</scope>
    <source>
        <strain evidence="13 14">FBCC735</strain>
    </source>
</reference>
<dbReference type="AlphaFoldDB" id="A0A1M2VR97"/>
<evidence type="ECO:0000256" key="5">
    <source>
        <dbReference type="ARBA" id="ARBA00022617"/>
    </source>
</evidence>
<dbReference type="OrthoDB" id="2789670at2759"/>
<dbReference type="Gene3D" id="1.10.630.10">
    <property type="entry name" value="Cytochrome P450"/>
    <property type="match status" value="1"/>
</dbReference>
<name>A0A1M2VR97_TRAPU</name>
<keyword evidence="7" id="KW-0479">Metal-binding</keyword>
<proteinExistence type="inferred from homology"/>
<dbReference type="STRING" id="154538.A0A1M2VR97"/>
<dbReference type="PANTHER" id="PTHR46300">
    <property type="entry name" value="P450, PUTATIVE (EUROFUNG)-RELATED-RELATED"/>
    <property type="match status" value="1"/>
</dbReference>
<dbReference type="Proteomes" id="UP000184267">
    <property type="component" value="Unassembled WGS sequence"/>
</dbReference>
<keyword evidence="9" id="KW-0560">Oxidoreductase</keyword>
<dbReference type="GO" id="GO:0005506">
    <property type="term" value="F:iron ion binding"/>
    <property type="evidence" value="ECO:0007669"/>
    <property type="project" value="InterPro"/>
</dbReference>
<dbReference type="GO" id="GO:0016020">
    <property type="term" value="C:membrane"/>
    <property type="evidence" value="ECO:0007669"/>
    <property type="project" value="UniProtKB-SubCell"/>
</dbReference>
<dbReference type="Pfam" id="PF00067">
    <property type="entry name" value="p450"/>
    <property type="match status" value="1"/>
</dbReference>
<evidence type="ECO:0000256" key="12">
    <source>
        <dbReference type="ARBA" id="ARBA00023136"/>
    </source>
</evidence>
<keyword evidence="8" id="KW-1133">Transmembrane helix</keyword>
<evidence type="ECO:0000256" key="11">
    <source>
        <dbReference type="ARBA" id="ARBA00023033"/>
    </source>
</evidence>
<evidence type="ECO:0000256" key="10">
    <source>
        <dbReference type="ARBA" id="ARBA00023004"/>
    </source>
</evidence>
<evidence type="ECO:0000256" key="2">
    <source>
        <dbReference type="ARBA" id="ARBA00004167"/>
    </source>
</evidence>
<comment type="subcellular location">
    <subcellularLocation>
        <location evidence="2">Membrane</location>
        <topology evidence="2">Single-pass membrane protein</topology>
    </subcellularLocation>
</comment>
<accession>A0A1M2VR97</accession>
<dbReference type="InterPro" id="IPR001128">
    <property type="entry name" value="Cyt_P450"/>
</dbReference>
<feature type="non-terminal residue" evidence="13">
    <location>
        <position position="1"/>
    </location>
</feature>
<keyword evidence="10" id="KW-0408">Iron</keyword>
<evidence type="ECO:0000256" key="1">
    <source>
        <dbReference type="ARBA" id="ARBA00001971"/>
    </source>
</evidence>
<evidence type="ECO:0000256" key="4">
    <source>
        <dbReference type="ARBA" id="ARBA00010617"/>
    </source>
</evidence>
<keyword evidence="5" id="KW-0349">Heme</keyword>
<sequence length="328" mass="37126">ELTYLNMLGQPVIILNSYEAAVGLLEGRSANTSDRPRIVMAELTGYMWEFAIQGYNQAWRVCRRLFHTFFQPSAIPQYHPVHVRECRRFLQRLLATPEDFMPLARHATIMDIVYGITVTEQDDPYVSLALKAAFVFSSIVVPGQYLVESLPFLKHVPSWFPGARFKRQAMQWAKVVRASWDAPYDASVDAFNRGASRPSVVTSCLENAMHEEEHVSPQDDECFRDVAGLACLTGADTSLFATQAMFLAMVMNPDVQRKAQQELDGVIGPDRLPEFSDRDSLPYINAVVKEIIRWHSVVPLGVSHRVMEEDEYKGYRIPAGTILVPNAW</sequence>
<evidence type="ECO:0000256" key="8">
    <source>
        <dbReference type="ARBA" id="ARBA00022989"/>
    </source>
</evidence>
<evidence type="ECO:0000256" key="7">
    <source>
        <dbReference type="ARBA" id="ARBA00022723"/>
    </source>
</evidence>
<evidence type="ECO:0000256" key="6">
    <source>
        <dbReference type="ARBA" id="ARBA00022692"/>
    </source>
</evidence>
<dbReference type="PANTHER" id="PTHR46300:SF7">
    <property type="entry name" value="P450, PUTATIVE (EUROFUNG)-RELATED"/>
    <property type="match status" value="1"/>
</dbReference>
<evidence type="ECO:0000256" key="3">
    <source>
        <dbReference type="ARBA" id="ARBA00005179"/>
    </source>
</evidence>
<comment type="caution">
    <text evidence="13">The sequence shown here is derived from an EMBL/GenBank/DDBJ whole genome shotgun (WGS) entry which is preliminary data.</text>
</comment>
<dbReference type="InterPro" id="IPR002401">
    <property type="entry name" value="Cyt_P450_E_grp-I"/>
</dbReference>
<evidence type="ECO:0000313" key="13">
    <source>
        <dbReference type="EMBL" id="OJT10131.1"/>
    </source>
</evidence>
<dbReference type="GO" id="GO:0016705">
    <property type="term" value="F:oxidoreductase activity, acting on paired donors, with incorporation or reduction of molecular oxygen"/>
    <property type="evidence" value="ECO:0007669"/>
    <property type="project" value="InterPro"/>
</dbReference>
<gene>
    <name evidence="13" type="ORF">TRAPUB_13389</name>
</gene>
<dbReference type="InterPro" id="IPR036396">
    <property type="entry name" value="Cyt_P450_sf"/>
</dbReference>
<dbReference type="EMBL" id="MNAD01000815">
    <property type="protein sequence ID" value="OJT10131.1"/>
    <property type="molecule type" value="Genomic_DNA"/>
</dbReference>
<comment type="similarity">
    <text evidence="4">Belongs to the cytochrome P450 family.</text>
</comment>
<dbReference type="PRINTS" id="PR00463">
    <property type="entry name" value="EP450I"/>
</dbReference>
<keyword evidence="11" id="KW-0503">Monooxygenase</keyword>
<keyword evidence="6" id="KW-0812">Transmembrane</keyword>
<keyword evidence="14" id="KW-1185">Reference proteome</keyword>
<organism evidence="13 14">
    <name type="scientific">Trametes pubescens</name>
    <name type="common">White-rot fungus</name>
    <dbReference type="NCBI Taxonomy" id="154538"/>
    <lineage>
        <taxon>Eukaryota</taxon>
        <taxon>Fungi</taxon>
        <taxon>Dikarya</taxon>
        <taxon>Basidiomycota</taxon>
        <taxon>Agaricomycotina</taxon>
        <taxon>Agaricomycetes</taxon>
        <taxon>Polyporales</taxon>
        <taxon>Polyporaceae</taxon>
        <taxon>Trametes</taxon>
    </lineage>
</organism>
<keyword evidence="12" id="KW-0472">Membrane</keyword>